<dbReference type="KEGG" id="mxa:MXAN_6525"/>
<name>Q1CY75_MYXXD</name>
<dbReference type="EnsemblBacteria" id="ABF88820">
    <property type="protein sequence ID" value="ABF88820"/>
    <property type="gene ID" value="MXAN_6525"/>
</dbReference>
<organism evidence="1 2">
    <name type="scientific">Myxococcus xanthus (strain DK1622)</name>
    <dbReference type="NCBI Taxonomy" id="246197"/>
    <lineage>
        <taxon>Bacteria</taxon>
        <taxon>Pseudomonadati</taxon>
        <taxon>Myxococcota</taxon>
        <taxon>Myxococcia</taxon>
        <taxon>Myxococcales</taxon>
        <taxon>Cystobacterineae</taxon>
        <taxon>Myxococcaceae</taxon>
        <taxon>Myxococcus</taxon>
    </lineage>
</organism>
<reference evidence="1 2" key="1">
    <citation type="journal article" date="2006" name="Proc. Natl. Acad. Sci. U.S.A.">
        <title>Evolution of sensory complexity recorded in a myxobacterial genome.</title>
        <authorList>
            <person name="Goldman B.S."/>
            <person name="Nierman W.C."/>
            <person name="Kaiser D."/>
            <person name="Slater S.C."/>
            <person name="Durkin A.S."/>
            <person name="Eisen J.A."/>
            <person name="Ronning C.M."/>
            <person name="Barbazuk W.B."/>
            <person name="Blanchard M."/>
            <person name="Field C."/>
            <person name="Halling C."/>
            <person name="Hinkle G."/>
            <person name="Iartchuk O."/>
            <person name="Kim H.S."/>
            <person name="Mackenzie C."/>
            <person name="Madupu R."/>
            <person name="Miller N."/>
            <person name="Shvartsbeyn A."/>
            <person name="Sullivan S.A."/>
            <person name="Vaudin M."/>
            <person name="Wiegand R."/>
            <person name="Kaplan H.B."/>
        </authorList>
    </citation>
    <scope>NUCLEOTIDE SEQUENCE [LARGE SCALE GENOMIC DNA]</scope>
    <source>
        <strain evidence="2">DK1622</strain>
    </source>
</reference>
<dbReference type="EMBL" id="CP000113">
    <property type="protein sequence ID" value="ABF88820.1"/>
    <property type="molecule type" value="Genomic_DNA"/>
</dbReference>
<evidence type="ECO:0000313" key="2">
    <source>
        <dbReference type="Proteomes" id="UP000002402"/>
    </source>
</evidence>
<dbReference type="Proteomes" id="UP000002402">
    <property type="component" value="Chromosome"/>
</dbReference>
<proteinExistence type="predicted"/>
<sequence>MAGAADGRTRRGRGARLMQPALRALAPPAHAFVWTPEALAGIYREDLNLCVWRRGLDTPLAHWLSDVAATRELDVIARVRGDAPDLRRRLDGLPQGPPFEAWLTDVHFLLHLYADLFGAAELGVRLHILASDMCPRFHVDRVGVRLLCTYAGPATEWLENAHVARGALGASGDVTRPGAPVHALERFDVALLKGESWPGNQGNGAVHRSPAIASSGRRRLFLSIEAL</sequence>
<dbReference type="eggNOG" id="ENOG502ZV50">
    <property type="taxonomic scope" value="Bacteria"/>
</dbReference>
<keyword evidence="2" id="KW-1185">Reference proteome</keyword>
<dbReference type="Pfam" id="PF08856">
    <property type="entry name" value="DUF1826"/>
    <property type="match status" value="1"/>
</dbReference>
<dbReference type="STRING" id="246197.MXAN_6525"/>
<accession>Q1CY75</accession>
<gene>
    <name evidence="1" type="ordered locus">MXAN_6525</name>
</gene>
<dbReference type="InterPro" id="IPR014955">
    <property type="entry name" value="DUF1826"/>
</dbReference>
<evidence type="ECO:0000313" key="1">
    <source>
        <dbReference type="EMBL" id="ABF88820.1"/>
    </source>
</evidence>
<evidence type="ECO:0008006" key="3">
    <source>
        <dbReference type="Google" id="ProtNLM"/>
    </source>
</evidence>
<dbReference type="AlphaFoldDB" id="Q1CY75"/>
<protein>
    <recommendedName>
        <fullName evidence="3">DUF1826 domain-containing protein</fullName>
    </recommendedName>
</protein>
<dbReference type="HOGENOM" id="CLU_093134_1_0_7"/>